<dbReference type="Pfam" id="PF13440">
    <property type="entry name" value="Polysacc_synt_3"/>
    <property type="match status" value="1"/>
</dbReference>
<feature type="transmembrane region" description="Helical" evidence="6">
    <location>
        <begin position="181"/>
        <end position="204"/>
    </location>
</feature>
<keyword evidence="4 6" id="KW-1133">Transmembrane helix</keyword>
<dbReference type="PANTHER" id="PTHR30250">
    <property type="entry name" value="PST FAMILY PREDICTED COLANIC ACID TRANSPORTER"/>
    <property type="match status" value="1"/>
</dbReference>
<dbReference type="RefSeq" id="WP_027589967.1">
    <property type="nucleotide sequence ID" value="NZ_FMUP01000004.1"/>
</dbReference>
<gene>
    <name evidence="7" type="ORF">PT85_16000</name>
    <name evidence="8" type="ORF">SAMN05421672_11496</name>
</gene>
<comment type="subcellular location">
    <subcellularLocation>
        <location evidence="1">Cell membrane</location>
        <topology evidence="1">Multi-pass membrane protein</topology>
    </subcellularLocation>
</comment>
<evidence type="ECO:0000313" key="10">
    <source>
        <dbReference type="Proteomes" id="UP000186079"/>
    </source>
</evidence>
<name>A0A0B2D4Y2_9PSED</name>
<proteinExistence type="predicted"/>
<accession>A0A0B3BSE7</accession>
<evidence type="ECO:0000313" key="9">
    <source>
        <dbReference type="Proteomes" id="UP000030980"/>
    </source>
</evidence>
<dbReference type="Proteomes" id="UP000030980">
    <property type="component" value="Unassembled WGS sequence"/>
</dbReference>
<dbReference type="PANTHER" id="PTHR30250:SF11">
    <property type="entry name" value="O-ANTIGEN TRANSPORTER-RELATED"/>
    <property type="match status" value="1"/>
</dbReference>
<feature type="transmembrane region" description="Helical" evidence="6">
    <location>
        <begin position="324"/>
        <end position="344"/>
    </location>
</feature>
<keyword evidence="3 6" id="KW-0812">Transmembrane</keyword>
<evidence type="ECO:0000256" key="4">
    <source>
        <dbReference type="ARBA" id="ARBA00022989"/>
    </source>
</evidence>
<evidence type="ECO:0000256" key="6">
    <source>
        <dbReference type="SAM" id="Phobius"/>
    </source>
</evidence>
<evidence type="ECO:0000256" key="2">
    <source>
        <dbReference type="ARBA" id="ARBA00022475"/>
    </source>
</evidence>
<accession>A0A0B2D4Y2</accession>
<dbReference type="STRING" id="706570.PT85_16000"/>
<feature type="transmembrane region" description="Helical" evidence="6">
    <location>
        <begin position="77"/>
        <end position="104"/>
    </location>
</feature>
<dbReference type="GO" id="GO:0005886">
    <property type="term" value="C:plasma membrane"/>
    <property type="evidence" value="ECO:0007669"/>
    <property type="project" value="UniProtKB-SubCell"/>
</dbReference>
<keyword evidence="9" id="KW-1185">Reference proteome</keyword>
<keyword evidence="5 6" id="KW-0472">Membrane</keyword>
<reference evidence="7 9" key="1">
    <citation type="submission" date="2014-11" db="EMBL/GenBank/DDBJ databases">
        <title>Genome sequence of Pseudomonas tuomuerensis JCM 14085.</title>
        <authorList>
            <person name="Shin S.-K."/>
            <person name="Yi H."/>
        </authorList>
    </citation>
    <scope>NUCLEOTIDE SEQUENCE [LARGE SCALE GENOMIC DNA]</scope>
    <source>
        <strain evidence="7 9">JCM 14085</strain>
    </source>
</reference>
<evidence type="ECO:0000313" key="7">
    <source>
        <dbReference type="EMBL" id="KHO63976.1"/>
    </source>
</evidence>
<evidence type="ECO:0000313" key="8">
    <source>
        <dbReference type="EMBL" id="SIR09577.1"/>
    </source>
</evidence>
<dbReference type="InterPro" id="IPR050833">
    <property type="entry name" value="Poly_Biosynth_Transport"/>
</dbReference>
<feature type="transmembrane region" description="Helical" evidence="6">
    <location>
        <begin position="116"/>
        <end position="137"/>
    </location>
</feature>
<evidence type="ECO:0000256" key="1">
    <source>
        <dbReference type="ARBA" id="ARBA00004651"/>
    </source>
</evidence>
<reference evidence="8 10" key="2">
    <citation type="submission" date="2017-01" db="EMBL/GenBank/DDBJ databases">
        <authorList>
            <person name="Mah S.A."/>
            <person name="Swanson W.J."/>
            <person name="Moy G.W."/>
            <person name="Vacquier V.D."/>
        </authorList>
    </citation>
    <scope>NUCLEOTIDE SEQUENCE [LARGE SCALE GENOMIC DNA]</scope>
    <source>
        <strain evidence="8 10">ATCC 29606</strain>
    </source>
</reference>
<protein>
    <submittedName>
        <fullName evidence="8">Membrane protein involved in the export of O-antigen and teichoic acid</fullName>
    </submittedName>
    <submittedName>
        <fullName evidence="7">Polysaccharide biosynthesis protein</fullName>
    </submittedName>
</protein>
<dbReference type="EMBL" id="JTAK01000006">
    <property type="protein sequence ID" value="KHO63976.1"/>
    <property type="molecule type" value="Genomic_DNA"/>
</dbReference>
<feature type="transmembrane region" description="Helical" evidence="6">
    <location>
        <begin position="149"/>
        <end position="169"/>
    </location>
</feature>
<dbReference type="EMBL" id="FTMC01000014">
    <property type="protein sequence ID" value="SIR09577.1"/>
    <property type="molecule type" value="Genomic_DNA"/>
</dbReference>
<feature type="transmembrane region" description="Helical" evidence="6">
    <location>
        <begin position="356"/>
        <end position="375"/>
    </location>
</feature>
<feature type="transmembrane region" description="Helical" evidence="6">
    <location>
        <begin position="381"/>
        <end position="403"/>
    </location>
</feature>
<dbReference type="Proteomes" id="UP000186079">
    <property type="component" value="Unassembled WGS sequence"/>
</dbReference>
<dbReference type="PATRIC" id="fig|706570.3.peg.3091"/>
<dbReference type="OrthoDB" id="7030476at2"/>
<dbReference type="AlphaFoldDB" id="A0A0B2D4Y2"/>
<sequence length="441" mass="47320">MSKRHFLRQMLQSVGTSLAMLVLRLARNILLARILGPADRGLFALLSAMPEMIGGITSGGLNTALGYQSARQRPMGALLALVLVYGCLFSALATLVGVVLLRSLGQDLDLAQELGLLAWLLLLVVPLFVLKSALFNLHNADGRVGAFNSLRLIESLTPLALFLALFWIWQDMALEAAVISWIGGLSLAVVVGLCLLARFHDLHLRWNRESRREMLSIGGKSHPDILFQQLLMRADYLLIGLMLDSTALGYYAMASAAAELLIIVPEAVTTPLMKKLLQQGEGIDELTPLALRLTGTAMLGACLGMAVLGEWLIVLLFGEAYRPAYPALLALLPGIFSLCYASILHLDLVGKGRPGTLSWMAGFAAALNLAMNAVLIPQMGIVGAAIASSTAYSVLTLSMLVLYTRLSRVPVGKTLLILPSDIGFLSSHLLARRSACEPGGL</sequence>
<feature type="transmembrane region" description="Helical" evidence="6">
    <location>
        <begin position="289"/>
        <end position="318"/>
    </location>
</feature>
<keyword evidence="2" id="KW-1003">Cell membrane</keyword>
<organism evidence="7 9">
    <name type="scientific">Pseudomonas flexibilis</name>
    <dbReference type="NCBI Taxonomy" id="706570"/>
    <lineage>
        <taxon>Bacteria</taxon>
        <taxon>Pseudomonadati</taxon>
        <taxon>Pseudomonadota</taxon>
        <taxon>Gammaproteobacteria</taxon>
        <taxon>Pseudomonadales</taxon>
        <taxon>Pseudomonadaceae</taxon>
        <taxon>Pseudomonas</taxon>
    </lineage>
</organism>
<evidence type="ECO:0000256" key="3">
    <source>
        <dbReference type="ARBA" id="ARBA00022692"/>
    </source>
</evidence>
<evidence type="ECO:0000256" key="5">
    <source>
        <dbReference type="ARBA" id="ARBA00023136"/>
    </source>
</evidence>